<keyword evidence="2" id="KW-1185">Reference proteome</keyword>
<dbReference type="OrthoDB" id="7816374at2"/>
<reference evidence="1 2" key="1">
    <citation type="submission" date="2019-11" db="EMBL/GenBank/DDBJ databases">
        <title>Caenimonas koreensis gen. nov., sp. nov., isolated from activated sludge.</title>
        <authorList>
            <person name="Seung H.R."/>
        </authorList>
    </citation>
    <scope>NUCLEOTIDE SEQUENCE [LARGE SCALE GENOMIC DNA]</scope>
    <source>
        <strain evidence="1 2">EMB320</strain>
    </source>
</reference>
<sequence>MRLFEAPEGHDPLFAWVCGYSADALCINDMAERFTGATADLRAAAGHIRMGLILDPGNVQLPLADIPGVAHLPMLAALQEPRAFALMHAKIALMGFRDHEDPARWRLRLVVSTGNWTTETLESSLDLAWTIELSSSEINTADGDVQQRCADISAAADLMSWLRERYDTQLLLAPSRGEPGETAQAIDLVDTWIVLCTKAVGDKRPRFFDSRRDSLHKQIPALVKGHAQPKRRQHLIMGSGFYEGGGDGALPSVPASIVEQLVQEGLLTASAAVTLVVNPSGCQAVALSMKAIHKAGWTVRPPGRPASLYGSDSRRELHAKFLFSCNSQEGSGRCTSGWVYLGSGNLTQPGFTRRAGAAGNLEAGVVFATGEMRWQPEVKVGRGKGMLVTHVEPGVLYVTETLPYQELELLTPDKPPAAGDDMPEREAAWLAPPVPWLQWEALPGQEEGRLRAPGPIPVGCELLDSTGAPCARDGDAWRWPAALPRQVALQWLDDEGVRRRALIPVQDGWGRMAATPLGTLSLGEVARRLDAFPLSMVEDDDDEGGAGDNAALILNAESPRTTRPANAIREMLAQIEAIASRQATIAESDWKAWCLRLEQSLVQAGDSREVDAFVQLKLNPLPALRSQGFVPAYASAADSESHRRLQAALQRVAQAWGMEGFADLGEHS</sequence>
<proteinExistence type="predicted"/>
<dbReference type="RefSeq" id="WP_153587038.1">
    <property type="nucleotide sequence ID" value="NZ_WJBU01000032.1"/>
</dbReference>
<dbReference type="AlphaFoldDB" id="A0A844AZH6"/>
<accession>A0A844AZH6</accession>
<organism evidence="1 2">
    <name type="scientific">Caenimonas koreensis DSM 17982</name>
    <dbReference type="NCBI Taxonomy" id="1121255"/>
    <lineage>
        <taxon>Bacteria</taxon>
        <taxon>Pseudomonadati</taxon>
        <taxon>Pseudomonadota</taxon>
        <taxon>Betaproteobacteria</taxon>
        <taxon>Burkholderiales</taxon>
        <taxon>Comamonadaceae</taxon>
        <taxon>Caenimonas</taxon>
    </lineage>
</organism>
<dbReference type="Proteomes" id="UP000487350">
    <property type="component" value="Unassembled WGS sequence"/>
</dbReference>
<evidence type="ECO:0000313" key="2">
    <source>
        <dbReference type="Proteomes" id="UP000487350"/>
    </source>
</evidence>
<evidence type="ECO:0000313" key="1">
    <source>
        <dbReference type="EMBL" id="MRD49745.1"/>
    </source>
</evidence>
<name>A0A844AZH6_9BURK</name>
<gene>
    <name evidence="1" type="ORF">GHT07_20955</name>
</gene>
<protein>
    <submittedName>
        <fullName evidence="1">Uncharacterized protein</fullName>
    </submittedName>
</protein>
<comment type="caution">
    <text evidence="1">The sequence shown here is derived from an EMBL/GenBank/DDBJ whole genome shotgun (WGS) entry which is preliminary data.</text>
</comment>
<dbReference type="EMBL" id="WJBU01000032">
    <property type="protein sequence ID" value="MRD49745.1"/>
    <property type="molecule type" value="Genomic_DNA"/>
</dbReference>
<dbReference type="CDD" id="cd00138">
    <property type="entry name" value="PLDc_SF"/>
    <property type="match status" value="1"/>
</dbReference>